<sequence>MTTPLDDPTRLPSRDVMCIDCKSFYASVEAIRRAEYPLAAKNAVLSRAESAGGLILAASPLTKANYGVKLGTRYFEIKPWMDIQICAPHMQQYIERNYEINTIFREFAADEDWYVYSIDESFIDVTRSHSLFGGNHAIATAIQDKVFAKTGIITTVGIGQNPLLAKLALDNAAKEAPPWQASWGYADVPNTIWKIDKLTDFWSIGSRTATKLQNMGIFNLYALAHTPREKLEDRFGVLGDALYFHAWGIDYSVISRRYVPRTDTHGVGNSQVLMRDYTTLEDCETVLCEIGDQVATRLRKHGQVAEVISIGVGFSEPNAAGKTHWGAQIHIEPTSRTDEINHAIRFLFEQHWDGEPLRNVGVRASKVSKPDSTQLSLFETAEQKQATDNLELTMDKIRSKLGYTAIFRASSMLEGGTAIGRADLVGGHAK</sequence>
<keyword evidence="5" id="KW-0808">Transferase</keyword>
<evidence type="ECO:0000256" key="4">
    <source>
        <dbReference type="ARBA" id="ARBA00022705"/>
    </source>
</evidence>
<keyword evidence="4" id="KW-0235">DNA replication</keyword>
<dbReference type="SUPFAM" id="SSF100879">
    <property type="entry name" value="Lesion bypass DNA polymerase (Y-family), little finger domain"/>
    <property type="match status" value="1"/>
</dbReference>
<dbReference type="Pfam" id="PF11799">
    <property type="entry name" value="IMS_C"/>
    <property type="match status" value="1"/>
</dbReference>
<dbReference type="InterPro" id="IPR036775">
    <property type="entry name" value="DNA_pol_Y-fam_lit_finger_sf"/>
</dbReference>
<dbReference type="Pfam" id="PF11798">
    <property type="entry name" value="IMS_HHH"/>
    <property type="match status" value="1"/>
</dbReference>
<evidence type="ECO:0000313" key="8">
    <source>
        <dbReference type="Proteomes" id="UP001597212"/>
    </source>
</evidence>
<dbReference type="SUPFAM" id="SSF56672">
    <property type="entry name" value="DNA/RNA polymerases"/>
    <property type="match status" value="1"/>
</dbReference>
<keyword evidence="2" id="KW-0515">Mutator protein</keyword>
<comment type="caution">
    <text evidence="7">The sequence shown here is derived from an EMBL/GenBank/DDBJ whole genome shotgun (WGS) entry which is preliminary data.</text>
</comment>
<dbReference type="InterPro" id="IPR017961">
    <property type="entry name" value="DNA_pol_Y-fam_little_finger"/>
</dbReference>
<dbReference type="PROSITE" id="PS50173">
    <property type="entry name" value="UMUC"/>
    <property type="match status" value="1"/>
</dbReference>
<protein>
    <submittedName>
        <fullName evidence="7">Y-family DNA polymerase</fullName>
    </submittedName>
</protein>
<dbReference type="EMBL" id="JBHTOK010000073">
    <property type="protein sequence ID" value="MFD1441679.1"/>
    <property type="molecule type" value="Genomic_DNA"/>
</dbReference>
<evidence type="ECO:0000256" key="5">
    <source>
        <dbReference type="ARBA" id="ARBA00022932"/>
    </source>
</evidence>
<dbReference type="InterPro" id="IPR043502">
    <property type="entry name" value="DNA/RNA_pol_sf"/>
</dbReference>
<gene>
    <name evidence="7" type="ORF">ACFQ5K_09865</name>
</gene>
<dbReference type="InterPro" id="IPR050116">
    <property type="entry name" value="DNA_polymerase-Y"/>
</dbReference>
<evidence type="ECO:0000256" key="3">
    <source>
        <dbReference type="ARBA" id="ARBA00022695"/>
    </source>
</evidence>
<dbReference type="Proteomes" id="UP001597212">
    <property type="component" value="Unassembled WGS sequence"/>
</dbReference>
<organism evidence="7 8">
    <name type="scientific">Lacticaseibacillus hegangensis</name>
    <dbReference type="NCBI Taxonomy" id="2486010"/>
    <lineage>
        <taxon>Bacteria</taxon>
        <taxon>Bacillati</taxon>
        <taxon>Bacillota</taxon>
        <taxon>Bacilli</taxon>
        <taxon>Lactobacillales</taxon>
        <taxon>Lactobacillaceae</taxon>
        <taxon>Lacticaseibacillus</taxon>
    </lineage>
</organism>
<dbReference type="PANTHER" id="PTHR11076">
    <property type="entry name" value="DNA REPAIR POLYMERASE UMUC / TRANSFERASE FAMILY MEMBER"/>
    <property type="match status" value="1"/>
</dbReference>
<dbReference type="InterPro" id="IPR024728">
    <property type="entry name" value="PolY_HhH_motif"/>
</dbReference>
<keyword evidence="8" id="KW-1185">Reference proteome</keyword>
<dbReference type="Gene3D" id="3.30.1490.100">
    <property type="entry name" value="DNA polymerase, Y-family, little finger domain"/>
    <property type="match status" value="1"/>
</dbReference>
<feature type="domain" description="UmuC" evidence="6">
    <location>
        <begin position="16"/>
        <end position="205"/>
    </location>
</feature>
<name>A0ABW4CW78_9LACO</name>
<dbReference type="Gene3D" id="3.40.1170.60">
    <property type="match status" value="1"/>
</dbReference>
<reference evidence="8" key="1">
    <citation type="journal article" date="2019" name="Int. J. Syst. Evol. Microbiol.">
        <title>The Global Catalogue of Microorganisms (GCM) 10K type strain sequencing project: providing services to taxonomists for standard genome sequencing and annotation.</title>
        <authorList>
            <consortium name="The Broad Institute Genomics Platform"/>
            <consortium name="The Broad Institute Genome Sequencing Center for Infectious Disease"/>
            <person name="Wu L."/>
            <person name="Ma J."/>
        </authorList>
    </citation>
    <scope>NUCLEOTIDE SEQUENCE [LARGE SCALE GENOMIC DNA]</scope>
    <source>
        <strain evidence="8">CCM 8912</strain>
    </source>
</reference>
<evidence type="ECO:0000256" key="2">
    <source>
        <dbReference type="ARBA" id="ARBA00022457"/>
    </source>
</evidence>
<dbReference type="InterPro" id="IPR001126">
    <property type="entry name" value="UmuC"/>
</dbReference>
<keyword evidence="3" id="KW-0548">Nucleotidyltransferase</keyword>
<dbReference type="Gene3D" id="1.10.150.20">
    <property type="entry name" value="5' to 3' exonuclease, C-terminal subdomain"/>
    <property type="match status" value="1"/>
</dbReference>
<evidence type="ECO:0000313" key="7">
    <source>
        <dbReference type="EMBL" id="MFD1441679.1"/>
    </source>
</evidence>
<proteinExistence type="inferred from homology"/>
<evidence type="ECO:0000256" key="1">
    <source>
        <dbReference type="ARBA" id="ARBA00010945"/>
    </source>
</evidence>
<dbReference type="Pfam" id="PF00817">
    <property type="entry name" value="IMS"/>
    <property type="match status" value="1"/>
</dbReference>
<dbReference type="CDD" id="cd01700">
    <property type="entry name" value="PolY_Pol_V_umuC"/>
    <property type="match status" value="1"/>
</dbReference>
<dbReference type="PANTHER" id="PTHR11076:SF35">
    <property type="entry name" value="DNA REPAIR PROTEIN HOMOLOG YOBH"/>
    <property type="match status" value="1"/>
</dbReference>
<dbReference type="RefSeq" id="WP_125756199.1">
    <property type="nucleotide sequence ID" value="NZ_JBHTOK010000073.1"/>
</dbReference>
<keyword evidence="5" id="KW-0239">DNA-directed DNA polymerase</keyword>
<dbReference type="InterPro" id="IPR043128">
    <property type="entry name" value="Rev_trsase/Diguanyl_cyclase"/>
</dbReference>
<accession>A0ABW4CW78</accession>
<dbReference type="Gene3D" id="3.30.70.270">
    <property type="match status" value="1"/>
</dbReference>
<comment type="similarity">
    <text evidence="1">Belongs to the DNA polymerase type-Y family.</text>
</comment>
<evidence type="ECO:0000259" key="6">
    <source>
        <dbReference type="PROSITE" id="PS50173"/>
    </source>
</evidence>